<dbReference type="Proteomes" id="UP000225277">
    <property type="component" value="Unassembled WGS sequence"/>
</dbReference>
<name>A0A2D3UUB0_9PEZI</name>
<evidence type="ECO:0000256" key="1">
    <source>
        <dbReference type="SAM" id="MobiDB-lite"/>
    </source>
</evidence>
<feature type="region of interest" description="Disordered" evidence="1">
    <location>
        <begin position="1"/>
        <end position="23"/>
    </location>
</feature>
<reference evidence="2 3" key="1">
    <citation type="submission" date="2016-03" db="EMBL/GenBank/DDBJ databases">
        <authorList>
            <person name="Ploux O."/>
        </authorList>
    </citation>
    <scope>NUCLEOTIDE SEQUENCE [LARGE SCALE GENOMIC DNA]</scope>
    <source>
        <strain evidence="2 3">URUG2</strain>
    </source>
</reference>
<dbReference type="EMBL" id="FJUY01000004">
    <property type="protein sequence ID" value="CZT17635.1"/>
    <property type="molecule type" value="Genomic_DNA"/>
</dbReference>
<dbReference type="PANTHER" id="PTHR42085">
    <property type="entry name" value="F-BOX DOMAIN-CONTAINING PROTEIN"/>
    <property type="match status" value="1"/>
</dbReference>
<keyword evidence="3" id="KW-1185">Reference proteome</keyword>
<sequence>MSPSHLTTQAAPIPRYPPTYQHPNSNKDHYQYWRYSTMELAKFATSLGLHLPHPDVRGRVIDALQKSGGEAPFPFLSLPPELRNIIYEELLIKRPDSPIRHPQILRTCKAIRDEATDILYAENYITVHVHSDRIEVSGIRCAGGYNPAGDSRALKDSRPEKVEEIIWPNFLRQAWHIALEAPENIWYYDAAQTIQVCSSRREIATNNVLYSICSFLSSGQHCLRYIDAYDCLYLGASKDEIRAALYPGKLIIKTEYNSERWDYHEGKRVEASLHDETISARAATLRKYVRPSNSLLQEVAWCFCKITTEPRSTTWKQLARSFLLGGKCVFWAKLNAMGYCKPEVIDEQLKRMVWLLRDLMGTDWIRNGRVGIKEEVGQLLLLDIELRAASVAREEGQAVAAL</sequence>
<organism evidence="2 3">
    <name type="scientific">Ramularia collo-cygni</name>
    <dbReference type="NCBI Taxonomy" id="112498"/>
    <lineage>
        <taxon>Eukaryota</taxon>
        <taxon>Fungi</taxon>
        <taxon>Dikarya</taxon>
        <taxon>Ascomycota</taxon>
        <taxon>Pezizomycotina</taxon>
        <taxon>Dothideomycetes</taxon>
        <taxon>Dothideomycetidae</taxon>
        <taxon>Mycosphaerellales</taxon>
        <taxon>Mycosphaerellaceae</taxon>
        <taxon>Ramularia</taxon>
    </lineage>
</organism>
<dbReference type="OrthoDB" id="3640584at2759"/>
<proteinExistence type="predicted"/>
<dbReference type="GeneID" id="35598673"/>
<evidence type="ECO:0000313" key="3">
    <source>
        <dbReference type="Proteomes" id="UP000225277"/>
    </source>
</evidence>
<evidence type="ECO:0000313" key="2">
    <source>
        <dbReference type="EMBL" id="CZT17635.1"/>
    </source>
</evidence>
<feature type="compositionally biased region" description="Polar residues" evidence="1">
    <location>
        <begin position="1"/>
        <end position="10"/>
    </location>
</feature>
<dbReference type="RefSeq" id="XP_023624526.1">
    <property type="nucleotide sequence ID" value="XM_023768758.1"/>
</dbReference>
<dbReference type="InterPro" id="IPR038883">
    <property type="entry name" value="AN11006-like"/>
</dbReference>
<dbReference type="AlphaFoldDB" id="A0A2D3UUB0"/>
<evidence type="ECO:0008006" key="4">
    <source>
        <dbReference type="Google" id="ProtNLM"/>
    </source>
</evidence>
<gene>
    <name evidence="2" type="ORF">RCC_03472</name>
</gene>
<dbReference type="PANTHER" id="PTHR42085:SF2">
    <property type="entry name" value="F-BOX DOMAIN-CONTAINING PROTEIN"/>
    <property type="match status" value="1"/>
</dbReference>
<accession>A0A2D3UUB0</accession>
<protein>
    <recommendedName>
        <fullName evidence="4">F-box domain-containing protein</fullName>
    </recommendedName>
</protein>